<gene>
    <name evidence="1" type="ORF">RFH47_02500</name>
</gene>
<proteinExistence type="predicted"/>
<protein>
    <recommendedName>
        <fullName evidence="3">DUF4157 domain-containing protein</fullName>
    </recommendedName>
</protein>
<dbReference type="AlphaFoldDB" id="A0AAW8J4R5"/>
<reference evidence="1" key="1">
    <citation type="submission" date="2023-08" db="EMBL/GenBank/DDBJ databases">
        <title>Emergence of clinically-relevant ST2 carbapenem-resistant Acinetobacter baumannii strains in hospital sewages in Zhejiang, East of China.</title>
        <authorList>
            <person name="Kaichao C."/>
            <person name="Zhang R."/>
        </authorList>
    </citation>
    <scope>NUCLEOTIDE SEQUENCE</scope>
    <source>
        <strain evidence="1">M-RB-37</strain>
    </source>
</reference>
<dbReference type="Proteomes" id="UP001243844">
    <property type="component" value="Unassembled WGS sequence"/>
</dbReference>
<sequence length="162" mass="19431">MVFYLLRFLIPLLRLDTFSCRKLTVDEIKLCKTIFSDLIDYDLVQVMNQRFLPWQPAGIIMAPCGAIHLHPIDYRDDFSKQSQLEQAIFIHEMAHIYQYQQNTNVLWQGMLLQTAYYLSFKYYNPYRYQLKLNKQYNRYNIEQQGNIASDIFLGKIKNIIKK</sequence>
<evidence type="ECO:0008006" key="3">
    <source>
        <dbReference type="Google" id="ProtNLM"/>
    </source>
</evidence>
<dbReference type="EMBL" id="JAVIDL010000003">
    <property type="protein sequence ID" value="MDQ8934609.1"/>
    <property type="molecule type" value="Genomic_DNA"/>
</dbReference>
<evidence type="ECO:0000313" key="1">
    <source>
        <dbReference type="EMBL" id="MDQ8934609.1"/>
    </source>
</evidence>
<evidence type="ECO:0000313" key="2">
    <source>
        <dbReference type="Proteomes" id="UP001243844"/>
    </source>
</evidence>
<comment type="caution">
    <text evidence="1">The sequence shown here is derived from an EMBL/GenBank/DDBJ whole genome shotgun (WGS) entry which is preliminary data.</text>
</comment>
<name>A0AAW8J4R5_9GAMM</name>
<organism evidence="1 2">
    <name type="scientific">Acinetobacter rudis</name>
    <dbReference type="NCBI Taxonomy" id="632955"/>
    <lineage>
        <taxon>Bacteria</taxon>
        <taxon>Pseudomonadati</taxon>
        <taxon>Pseudomonadota</taxon>
        <taxon>Gammaproteobacteria</taxon>
        <taxon>Moraxellales</taxon>
        <taxon>Moraxellaceae</taxon>
        <taxon>Acinetobacter</taxon>
    </lineage>
</organism>
<accession>A0AAW8J4R5</accession>
<dbReference type="RefSeq" id="WP_308980841.1">
    <property type="nucleotide sequence ID" value="NZ_JAVIDL010000003.1"/>
</dbReference>